<organism evidence="1 2">
    <name type="scientific">Bordetella genomosp. 13</name>
    <dbReference type="NCBI Taxonomy" id="463040"/>
    <lineage>
        <taxon>Bacteria</taxon>
        <taxon>Pseudomonadati</taxon>
        <taxon>Pseudomonadota</taxon>
        <taxon>Betaproteobacteria</taxon>
        <taxon>Burkholderiales</taxon>
        <taxon>Alcaligenaceae</taxon>
        <taxon>Bordetella</taxon>
    </lineage>
</organism>
<dbReference type="SUPFAM" id="SSF51445">
    <property type="entry name" value="(Trans)glycosidases"/>
    <property type="match status" value="1"/>
</dbReference>
<reference evidence="1 2" key="1">
    <citation type="submission" date="2017-05" db="EMBL/GenBank/DDBJ databases">
        <title>Complete and WGS of Bordetella genogroups.</title>
        <authorList>
            <person name="Spilker T."/>
            <person name="LiPuma J."/>
        </authorList>
    </citation>
    <scope>NUCLEOTIDE SEQUENCE [LARGE SCALE GENOMIC DNA]</scope>
    <source>
        <strain evidence="1 2">AU7206</strain>
    </source>
</reference>
<name>A0A1W6ZJT5_9BORD</name>
<dbReference type="STRING" id="463040.CAL15_23425"/>
<dbReference type="Proteomes" id="UP000194161">
    <property type="component" value="Chromosome"/>
</dbReference>
<dbReference type="OrthoDB" id="9816564at2"/>
<gene>
    <name evidence="1" type="ORF">CAL15_23425</name>
</gene>
<dbReference type="EMBL" id="CP021111">
    <property type="protein sequence ID" value="ARP97064.1"/>
    <property type="molecule type" value="Genomic_DNA"/>
</dbReference>
<accession>A0A1W6ZJT5</accession>
<evidence type="ECO:0000313" key="2">
    <source>
        <dbReference type="Proteomes" id="UP000194161"/>
    </source>
</evidence>
<keyword evidence="2" id="KW-1185">Reference proteome</keyword>
<evidence type="ECO:0000313" key="1">
    <source>
        <dbReference type="EMBL" id="ARP97064.1"/>
    </source>
</evidence>
<dbReference type="InterPro" id="IPR017853">
    <property type="entry name" value="GH"/>
</dbReference>
<dbReference type="KEGG" id="bgm:CAL15_23425"/>
<dbReference type="AlphaFoldDB" id="A0A1W6ZJT5"/>
<dbReference type="Gene3D" id="3.20.20.80">
    <property type="entry name" value="Glycosidases"/>
    <property type="match status" value="2"/>
</dbReference>
<dbReference type="RefSeq" id="WP_086080712.1">
    <property type="nucleotide sequence ID" value="NZ_CP021111.1"/>
</dbReference>
<sequence>MTSPFRSFMQGGFECSCHRMPDGRRLDLLESTGHARWADRDYAAMAHHGLRTVRDGMRWHHIGRTPGRYDWSSLLPMVRAARAQGTQVIWDLCHYGWPEWLDIWTPRFVDEFGRFAAAAAALIRDEVPDVPLYCPVNEISYWAWAGGDMQHFGPTASGRGGEFKRQLVRATLRAIDAVRQVDPRARFVMADPAIHVHPPDDERRDAAAAASASQFHAWDMICGLSEPGLGGAPHYLDIVGVNYYPHNQWVLDGLMVERHDPRYRPFRDILQFIARRYRRPIVLSETGAEGGDRASWLRYVCDEVAHARHAGASILGVCIYPVTDYPGWGDDRHCPTGLLGLAQPDGSRPVYQPLAWEIRHQRARFEDAPDSAGGLAAARIPAGVPAIMPLGGP</sequence>
<protein>
    <submittedName>
        <fullName evidence="1">Beta-glucosidase</fullName>
    </submittedName>
</protein>
<proteinExistence type="predicted"/>